<gene>
    <name evidence="2" type="ORF">N479_23065</name>
</gene>
<proteinExistence type="predicted"/>
<accession>A0A0F6A579</accession>
<evidence type="ECO:0000313" key="2">
    <source>
        <dbReference type="EMBL" id="KKE81263.1"/>
    </source>
</evidence>
<evidence type="ECO:0000256" key="1">
    <source>
        <dbReference type="SAM" id="SignalP"/>
    </source>
</evidence>
<name>A0A0F6A579_9GAMM</name>
<dbReference type="Proteomes" id="UP000033434">
    <property type="component" value="Unassembled WGS sequence"/>
</dbReference>
<comment type="caution">
    <text evidence="2">The sequence shown here is derived from an EMBL/GenBank/DDBJ whole genome shotgun (WGS) entry which is preliminary data.</text>
</comment>
<protein>
    <submittedName>
        <fullName evidence="2">Uncharacterized protein</fullName>
    </submittedName>
</protein>
<reference evidence="2 3" key="1">
    <citation type="journal article" date="2015" name="BMC Genomics">
        <title>Genome mining reveals unlocked bioactive potential of marine Gram-negative bacteria.</title>
        <authorList>
            <person name="Machado H."/>
            <person name="Sonnenschein E.C."/>
            <person name="Melchiorsen J."/>
            <person name="Gram L."/>
        </authorList>
    </citation>
    <scope>NUCLEOTIDE SEQUENCE [LARGE SCALE GENOMIC DNA]</scope>
    <source>
        <strain evidence="2 3">S4054</strain>
    </source>
</reference>
<dbReference type="AlphaFoldDB" id="A0A0F6A579"/>
<dbReference type="EMBL" id="AUXW01000189">
    <property type="protein sequence ID" value="KKE81263.1"/>
    <property type="molecule type" value="Genomic_DNA"/>
</dbReference>
<sequence>MKSNRLIKLALLSFSALSAQHVLAHQTPTVLDNEDYEIEKKLGLDIDCGADASALQKALGKAYSAQLVQLTVTGECAGPLYIQHGRFEIINDAGLSGSIRVKHNQEYQQKAAVLLSSSNVAFKNINIDVPNDMPAVEIKANSLAKFNHVSTNAKSPNDSSFLQFLITDNSTAYFEKMSGNSVGVYGSSFVEFSKRSDQIKLEVYDTSAAQSAQNNHFRSVQVAGNGYFLGDNQSNVNLLMIWSKGAAEINNQSRVGEIMMGGQSHFAAYKESLVAGPYSLWGNVVFELEHSTAYNWKAVDKPYSIIIGNNAHVNGKLYPGWSWTGQAK</sequence>
<keyword evidence="1" id="KW-0732">Signal</keyword>
<feature type="signal peptide" evidence="1">
    <location>
        <begin position="1"/>
        <end position="24"/>
    </location>
</feature>
<dbReference type="RefSeq" id="WP_052961160.1">
    <property type="nucleotide sequence ID" value="NZ_AUXW01000189.1"/>
</dbReference>
<feature type="chain" id="PRO_5002499333" evidence="1">
    <location>
        <begin position="25"/>
        <end position="328"/>
    </location>
</feature>
<organism evidence="2 3">
    <name type="scientific">Pseudoalteromonas luteoviolacea S4054</name>
    <dbReference type="NCBI Taxonomy" id="1129367"/>
    <lineage>
        <taxon>Bacteria</taxon>
        <taxon>Pseudomonadati</taxon>
        <taxon>Pseudomonadota</taxon>
        <taxon>Gammaproteobacteria</taxon>
        <taxon>Alteromonadales</taxon>
        <taxon>Pseudoalteromonadaceae</taxon>
        <taxon>Pseudoalteromonas</taxon>
    </lineage>
</organism>
<evidence type="ECO:0000313" key="3">
    <source>
        <dbReference type="Proteomes" id="UP000033434"/>
    </source>
</evidence>
<dbReference type="PATRIC" id="fig|1129367.4.peg.4921"/>